<name>A3QCD4_SHELP</name>
<accession>A3QCD4</accession>
<dbReference type="Proteomes" id="UP000001558">
    <property type="component" value="Chromosome"/>
</dbReference>
<evidence type="ECO:0000313" key="1">
    <source>
        <dbReference type="EMBL" id="ABO23132.1"/>
    </source>
</evidence>
<dbReference type="EMBL" id="CP000606">
    <property type="protein sequence ID" value="ABO23132.1"/>
    <property type="molecule type" value="Genomic_DNA"/>
</dbReference>
<proteinExistence type="predicted"/>
<dbReference type="HOGENOM" id="CLU_155882_0_0_6"/>
<dbReference type="AlphaFoldDB" id="A3QCD4"/>
<gene>
    <name evidence="1" type="ordered locus">Shew_1262</name>
</gene>
<keyword evidence="2" id="KW-1185">Reference proteome</keyword>
<reference evidence="1 2" key="1">
    <citation type="submission" date="2007-03" db="EMBL/GenBank/DDBJ databases">
        <title>Complete sequence of Shewanella loihica PV-4.</title>
        <authorList>
            <consortium name="US DOE Joint Genome Institute"/>
            <person name="Copeland A."/>
            <person name="Lucas S."/>
            <person name="Lapidus A."/>
            <person name="Barry K."/>
            <person name="Detter J.C."/>
            <person name="Glavina del Rio T."/>
            <person name="Hammon N."/>
            <person name="Israni S."/>
            <person name="Dalin E."/>
            <person name="Tice H."/>
            <person name="Pitluck S."/>
            <person name="Chain P."/>
            <person name="Malfatti S."/>
            <person name="Shin M."/>
            <person name="Vergez L."/>
            <person name="Schmutz J."/>
            <person name="Larimer F."/>
            <person name="Land M."/>
            <person name="Hauser L."/>
            <person name="Kyrpides N."/>
            <person name="Mikhailova N."/>
            <person name="Romine M.F."/>
            <person name="Serres G."/>
            <person name="Fredrickson J."/>
            <person name="Tiedje J."/>
            <person name="Richardson P."/>
        </authorList>
    </citation>
    <scope>NUCLEOTIDE SEQUENCE [LARGE SCALE GENOMIC DNA]</scope>
    <source>
        <strain evidence="2">ATCC BAA-1088 / PV-4</strain>
    </source>
</reference>
<dbReference type="KEGG" id="slo:Shew_1262"/>
<sequence>MQLLPISRSMSASQKSSTVLIMKLLNTYEDKDEAEVALTKVQGPKRLATERDDNQVIYNLFGEPSWGNFYRLGMFQLPELQMLVAQRQNGQAYDEKKHREIITMLQYVAGSFELEIPAHWI</sequence>
<evidence type="ECO:0000313" key="2">
    <source>
        <dbReference type="Proteomes" id="UP000001558"/>
    </source>
</evidence>
<protein>
    <submittedName>
        <fullName evidence="1">Uncharacterized protein</fullName>
    </submittedName>
</protein>
<organism evidence="1 2">
    <name type="scientific">Shewanella loihica (strain ATCC BAA-1088 / PV-4)</name>
    <dbReference type="NCBI Taxonomy" id="323850"/>
    <lineage>
        <taxon>Bacteria</taxon>
        <taxon>Pseudomonadati</taxon>
        <taxon>Pseudomonadota</taxon>
        <taxon>Gammaproteobacteria</taxon>
        <taxon>Alteromonadales</taxon>
        <taxon>Shewanellaceae</taxon>
        <taxon>Shewanella</taxon>
    </lineage>
</organism>
<dbReference type="STRING" id="323850.Shew_1262"/>